<feature type="region of interest" description="Disordered" evidence="1">
    <location>
        <begin position="1"/>
        <end position="23"/>
    </location>
</feature>
<sequence>MSVSYETTTMPRRQQGERASILGNSARRHDVRNAEDRRCASAAVEARDRRRVPSSYLEDSAELPVEVTPIMPTSNIKVR</sequence>
<evidence type="ECO:0000256" key="1">
    <source>
        <dbReference type="SAM" id="MobiDB-lite"/>
    </source>
</evidence>
<comment type="caution">
    <text evidence="2">The sequence shown here is derived from an EMBL/GenBank/DDBJ whole genome shotgun (WGS) entry which is preliminary data.</text>
</comment>
<feature type="compositionally biased region" description="Polar residues" evidence="1">
    <location>
        <begin position="1"/>
        <end position="12"/>
    </location>
</feature>
<accession>A0AAV7QK59</accession>
<dbReference type="EMBL" id="JANPWB010000010">
    <property type="protein sequence ID" value="KAJ1139495.1"/>
    <property type="molecule type" value="Genomic_DNA"/>
</dbReference>
<name>A0AAV7QK59_PLEWA</name>
<keyword evidence="3" id="KW-1185">Reference proteome</keyword>
<dbReference type="AlphaFoldDB" id="A0AAV7QK59"/>
<gene>
    <name evidence="2" type="ORF">NDU88_005866</name>
</gene>
<organism evidence="2 3">
    <name type="scientific">Pleurodeles waltl</name>
    <name type="common">Iberian ribbed newt</name>
    <dbReference type="NCBI Taxonomy" id="8319"/>
    <lineage>
        <taxon>Eukaryota</taxon>
        <taxon>Metazoa</taxon>
        <taxon>Chordata</taxon>
        <taxon>Craniata</taxon>
        <taxon>Vertebrata</taxon>
        <taxon>Euteleostomi</taxon>
        <taxon>Amphibia</taxon>
        <taxon>Batrachia</taxon>
        <taxon>Caudata</taxon>
        <taxon>Salamandroidea</taxon>
        <taxon>Salamandridae</taxon>
        <taxon>Pleurodelinae</taxon>
        <taxon>Pleurodeles</taxon>
    </lineage>
</organism>
<protein>
    <submittedName>
        <fullName evidence="2">Uncharacterized protein</fullName>
    </submittedName>
</protein>
<proteinExistence type="predicted"/>
<reference evidence="2" key="1">
    <citation type="journal article" date="2022" name="bioRxiv">
        <title>Sequencing and chromosome-scale assembly of the giantPleurodeles waltlgenome.</title>
        <authorList>
            <person name="Brown T."/>
            <person name="Elewa A."/>
            <person name="Iarovenko S."/>
            <person name="Subramanian E."/>
            <person name="Araus A.J."/>
            <person name="Petzold A."/>
            <person name="Susuki M."/>
            <person name="Suzuki K.-i.T."/>
            <person name="Hayashi T."/>
            <person name="Toyoda A."/>
            <person name="Oliveira C."/>
            <person name="Osipova E."/>
            <person name="Leigh N.D."/>
            <person name="Simon A."/>
            <person name="Yun M.H."/>
        </authorList>
    </citation>
    <scope>NUCLEOTIDE SEQUENCE</scope>
    <source>
        <strain evidence="2">20211129_DDA</strain>
        <tissue evidence="2">Liver</tissue>
    </source>
</reference>
<dbReference type="Proteomes" id="UP001066276">
    <property type="component" value="Chromosome 6"/>
</dbReference>
<evidence type="ECO:0000313" key="3">
    <source>
        <dbReference type="Proteomes" id="UP001066276"/>
    </source>
</evidence>
<evidence type="ECO:0000313" key="2">
    <source>
        <dbReference type="EMBL" id="KAJ1139495.1"/>
    </source>
</evidence>